<gene>
    <name evidence="1" type="ORF">NCGR_LOCUS66678</name>
</gene>
<name>A0A811SPW1_9POAL</name>
<dbReference type="GO" id="GO:0016705">
    <property type="term" value="F:oxidoreductase activity, acting on paired donors, with incorporation or reduction of molecular oxygen"/>
    <property type="evidence" value="ECO:0007669"/>
    <property type="project" value="InterPro"/>
</dbReference>
<dbReference type="EMBL" id="CAJGYO010000547">
    <property type="protein sequence ID" value="CAD6342580.1"/>
    <property type="molecule type" value="Genomic_DNA"/>
</dbReference>
<accession>A0A811SPW1</accession>
<dbReference type="SUPFAM" id="SSF48264">
    <property type="entry name" value="Cytochrome P450"/>
    <property type="match status" value="1"/>
</dbReference>
<dbReference type="OrthoDB" id="1470350at2759"/>
<dbReference type="Proteomes" id="UP000604825">
    <property type="component" value="Unassembled WGS sequence"/>
</dbReference>
<dbReference type="GO" id="GO:0005506">
    <property type="term" value="F:iron ion binding"/>
    <property type="evidence" value="ECO:0007669"/>
    <property type="project" value="InterPro"/>
</dbReference>
<sequence length="68" mass="7640">MKVPKGTRLLIPIAMLHRNEEDFAMLEAKAMLAFILRWLPEYVHAPVDSSDAAAPRKGLPVMLKLLDV</sequence>
<evidence type="ECO:0000313" key="2">
    <source>
        <dbReference type="Proteomes" id="UP000604825"/>
    </source>
</evidence>
<reference evidence="1" key="1">
    <citation type="submission" date="2020-10" db="EMBL/GenBank/DDBJ databases">
        <authorList>
            <person name="Han B."/>
            <person name="Lu T."/>
            <person name="Zhao Q."/>
            <person name="Huang X."/>
            <person name="Zhao Y."/>
        </authorList>
    </citation>
    <scope>NUCLEOTIDE SEQUENCE</scope>
</reference>
<protein>
    <submittedName>
        <fullName evidence="1">Uncharacterized protein</fullName>
    </submittedName>
</protein>
<keyword evidence="2" id="KW-1185">Reference proteome</keyword>
<dbReference type="GO" id="GO:0004497">
    <property type="term" value="F:monooxygenase activity"/>
    <property type="evidence" value="ECO:0007669"/>
    <property type="project" value="InterPro"/>
</dbReference>
<dbReference type="InterPro" id="IPR036396">
    <property type="entry name" value="Cyt_P450_sf"/>
</dbReference>
<organism evidence="1 2">
    <name type="scientific">Miscanthus lutarioriparius</name>
    <dbReference type="NCBI Taxonomy" id="422564"/>
    <lineage>
        <taxon>Eukaryota</taxon>
        <taxon>Viridiplantae</taxon>
        <taxon>Streptophyta</taxon>
        <taxon>Embryophyta</taxon>
        <taxon>Tracheophyta</taxon>
        <taxon>Spermatophyta</taxon>
        <taxon>Magnoliopsida</taxon>
        <taxon>Liliopsida</taxon>
        <taxon>Poales</taxon>
        <taxon>Poaceae</taxon>
        <taxon>PACMAD clade</taxon>
        <taxon>Panicoideae</taxon>
        <taxon>Andropogonodae</taxon>
        <taxon>Andropogoneae</taxon>
        <taxon>Saccharinae</taxon>
        <taxon>Miscanthus</taxon>
    </lineage>
</organism>
<comment type="caution">
    <text evidence="1">The sequence shown here is derived from an EMBL/GenBank/DDBJ whole genome shotgun (WGS) entry which is preliminary data.</text>
</comment>
<evidence type="ECO:0000313" key="1">
    <source>
        <dbReference type="EMBL" id="CAD6342580.1"/>
    </source>
</evidence>
<proteinExistence type="predicted"/>
<dbReference type="AlphaFoldDB" id="A0A811SPW1"/>
<dbReference type="GO" id="GO:0020037">
    <property type="term" value="F:heme binding"/>
    <property type="evidence" value="ECO:0007669"/>
    <property type="project" value="InterPro"/>
</dbReference>